<dbReference type="SUPFAM" id="SSF103088">
    <property type="entry name" value="OmpA-like"/>
    <property type="match status" value="1"/>
</dbReference>
<organism evidence="1 2">
    <name type="scientific">Bernardetia litoralis (strain ATCC 23117 / DSM 6794 / NBRC 15988 / NCIMB 1366 / Fx l1 / Sio-4)</name>
    <name type="common">Flexibacter litoralis</name>
    <dbReference type="NCBI Taxonomy" id="880071"/>
    <lineage>
        <taxon>Bacteria</taxon>
        <taxon>Pseudomonadati</taxon>
        <taxon>Bacteroidota</taxon>
        <taxon>Cytophagia</taxon>
        <taxon>Cytophagales</taxon>
        <taxon>Bernardetiaceae</taxon>
        <taxon>Bernardetia</taxon>
    </lineage>
</organism>
<dbReference type="RefSeq" id="WP_014798620.1">
    <property type="nucleotide sequence ID" value="NC_018018.1"/>
</dbReference>
<gene>
    <name evidence="1" type="ordered locus">Fleli_2832</name>
</gene>
<dbReference type="HOGENOM" id="CLU_645221_0_0_10"/>
<dbReference type="STRING" id="880071.Fleli_2832"/>
<dbReference type="Gene3D" id="3.30.1330.60">
    <property type="entry name" value="OmpA-like domain"/>
    <property type="match status" value="1"/>
</dbReference>
<evidence type="ECO:0000313" key="1">
    <source>
        <dbReference type="EMBL" id="AFM05185.1"/>
    </source>
</evidence>
<dbReference type="OrthoDB" id="1488841at2"/>
<proteinExistence type="predicted"/>
<name>I4AMK0_BERLS</name>
<dbReference type="EMBL" id="CP003345">
    <property type="protein sequence ID" value="AFM05185.1"/>
    <property type="molecule type" value="Genomic_DNA"/>
</dbReference>
<dbReference type="InterPro" id="IPR036737">
    <property type="entry name" value="OmpA-like_sf"/>
</dbReference>
<dbReference type="eggNOG" id="COG2885">
    <property type="taxonomic scope" value="Bacteria"/>
</dbReference>
<dbReference type="Proteomes" id="UP000006054">
    <property type="component" value="Chromosome"/>
</dbReference>
<sequence precursor="true">MKKIKICKNKYFTLFLFVVIGNFIINSSFAQNFDSSENLQINNTSSFAPTSSIVKGKLFAYHHTKKERKEGKTITQKEKLVVNLTVRNLRTQENQKRIFSPDTATGNYFMFLLPNERYEISIQVEGFRPYVIVVFIPPQTFIYELNRDIIFEPIMLLDEQIGQHNFFKNRSQNITNYYDSAAFHNYDKDRFEILRELIDYTMVKGNTDAFDSLERITVNEIRPQTPVQYVSSKTDMSEEFKPIFAKIKESFSHGSWEYIDEFYARQSTGNTYYSTAKSISTTEKENQKTIVTHFVLFDGKNAKRLTREQKGKLKQVATFLNNDPRLAIEIFGRTYSEDNTKQDNSENSLKMSAKRTKQVFKYLKRRVNDKSKFHYIVYGMSEKLDDAILNETIQEEKQNNTDNEELILTQLPPKTPRVELVISLD</sequence>
<protein>
    <submittedName>
        <fullName evidence="1">Outer membrane protein/peptidoglycan-associated (Lipo)protein</fullName>
    </submittedName>
</protein>
<dbReference type="AlphaFoldDB" id="I4AMK0"/>
<evidence type="ECO:0000313" key="2">
    <source>
        <dbReference type="Proteomes" id="UP000006054"/>
    </source>
</evidence>
<keyword evidence="2" id="KW-1185">Reference proteome</keyword>
<accession>I4AMK0</accession>
<dbReference type="KEGG" id="fli:Fleli_2832"/>
<reference evidence="2" key="1">
    <citation type="submission" date="2012-06" db="EMBL/GenBank/DDBJ databases">
        <title>The complete genome of Flexibacter litoralis DSM 6794.</title>
        <authorList>
            <person name="Lucas S."/>
            <person name="Copeland A."/>
            <person name="Lapidus A."/>
            <person name="Glavina del Rio T."/>
            <person name="Dalin E."/>
            <person name="Tice H."/>
            <person name="Bruce D."/>
            <person name="Goodwin L."/>
            <person name="Pitluck S."/>
            <person name="Peters L."/>
            <person name="Ovchinnikova G."/>
            <person name="Lu M."/>
            <person name="Kyrpides N."/>
            <person name="Mavromatis K."/>
            <person name="Ivanova N."/>
            <person name="Brettin T."/>
            <person name="Detter J.C."/>
            <person name="Han C."/>
            <person name="Larimer F."/>
            <person name="Land M."/>
            <person name="Hauser L."/>
            <person name="Markowitz V."/>
            <person name="Cheng J.-F."/>
            <person name="Hugenholtz P."/>
            <person name="Woyke T."/>
            <person name="Wu D."/>
            <person name="Spring S."/>
            <person name="Lang E."/>
            <person name="Kopitz M."/>
            <person name="Brambilla E."/>
            <person name="Klenk H.-P."/>
            <person name="Eisen J.A."/>
        </authorList>
    </citation>
    <scope>NUCLEOTIDE SEQUENCE [LARGE SCALE GENOMIC DNA]</scope>
    <source>
        <strain evidence="2">ATCC 23117 / DSM 6794 / NBRC 15988 / NCIMB 1366 / Sio-4</strain>
    </source>
</reference>